<protein>
    <submittedName>
        <fullName evidence="3">DEAD-box ATP-dependent RNA helicase 52A</fullName>
    </submittedName>
</protein>
<dbReference type="PANTHER" id="PTHR47958">
    <property type="entry name" value="ATP-DEPENDENT RNA HELICASE DBP3"/>
    <property type="match status" value="1"/>
</dbReference>
<evidence type="ECO:0000313" key="4">
    <source>
        <dbReference type="Proteomes" id="UP000288805"/>
    </source>
</evidence>
<dbReference type="InterPro" id="IPR027417">
    <property type="entry name" value="P-loop_NTPase"/>
</dbReference>
<proteinExistence type="predicted"/>
<dbReference type="Proteomes" id="UP000288805">
    <property type="component" value="Unassembled WGS sequence"/>
</dbReference>
<reference evidence="3 4" key="1">
    <citation type="journal article" date="2018" name="PLoS Genet.">
        <title>Population sequencing reveals clonal diversity and ancestral inbreeding in the grapevine cultivar Chardonnay.</title>
        <authorList>
            <person name="Roach M.J."/>
            <person name="Johnson D.L."/>
            <person name="Bohlmann J."/>
            <person name="van Vuuren H.J."/>
            <person name="Jones S.J."/>
            <person name="Pretorius I.S."/>
            <person name="Schmidt S.A."/>
            <person name="Borneman A.R."/>
        </authorList>
    </citation>
    <scope>NUCLEOTIDE SEQUENCE [LARGE SCALE GENOMIC DNA]</scope>
    <source>
        <strain evidence="4">cv. Chardonnay</strain>
        <tissue evidence="3">Leaf</tissue>
    </source>
</reference>
<evidence type="ECO:0000256" key="1">
    <source>
        <dbReference type="ARBA" id="ARBA00022884"/>
    </source>
</evidence>
<dbReference type="InterPro" id="IPR001650">
    <property type="entry name" value="Helicase_C-like"/>
</dbReference>
<dbReference type="Pfam" id="PF00271">
    <property type="entry name" value="Helicase_C"/>
    <property type="match status" value="1"/>
</dbReference>
<keyword evidence="3" id="KW-0347">Helicase</keyword>
<evidence type="ECO:0000313" key="3">
    <source>
        <dbReference type="EMBL" id="RVX22929.1"/>
    </source>
</evidence>
<accession>A0A438KP00</accession>
<comment type="caution">
    <text evidence="3">The sequence shown here is derived from an EMBL/GenBank/DDBJ whole genome shotgun (WGS) entry which is preliminary data.</text>
</comment>
<dbReference type="EMBL" id="QGNW01000002">
    <property type="protein sequence ID" value="RVX22929.1"/>
    <property type="molecule type" value="Genomic_DNA"/>
</dbReference>
<keyword evidence="1" id="KW-0694">RNA-binding</keyword>
<dbReference type="Gene3D" id="3.40.50.300">
    <property type="entry name" value="P-loop containing nucleotide triphosphate hydrolases"/>
    <property type="match status" value="1"/>
</dbReference>
<keyword evidence="3" id="KW-0547">Nucleotide-binding</keyword>
<feature type="domain" description="Helicase C-terminal" evidence="2">
    <location>
        <begin position="17"/>
        <end position="199"/>
    </location>
</feature>
<dbReference type="GO" id="GO:0004386">
    <property type="term" value="F:helicase activity"/>
    <property type="evidence" value="ECO:0007669"/>
    <property type="project" value="UniProtKB-KW"/>
</dbReference>
<evidence type="ECO:0000259" key="2">
    <source>
        <dbReference type="PROSITE" id="PS51194"/>
    </source>
</evidence>
<organism evidence="3 4">
    <name type="scientific">Vitis vinifera</name>
    <name type="common">Grape</name>
    <dbReference type="NCBI Taxonomy" id="29760"/>
    <lineage>
        <taxon>Eukaryota</taxon>
        <taxon>Viridiplantae</taxon>
        <taxon>Streptophyta</taxon>
        <taxon>Embryophyta</taxon>
        <taxon>Tracheophyta</taxon>
        <taxon>Spermatophyta</taxon>
        <taxon>Magnoliopsida</taxon>
        <taxon>eudicotyledons</taxon>
        <taxon>Gunneridae</taxon>
        <taxon>Pentapetalae</taxon>
        <taxon>rosids</taxon>
        <taxon>Vitales</taxon>
        <taxon>Vitaceae</taxon>
        <taxon>Viteae</taxon>
        <taxon>Vitis</taxon>
    </lineage>
</organism>
<keyword evidence="3" id="KW-0067">ATP-binding</keyword>
<dbReference type="PROSITE" id="PS51194">
    <property type="entry name" value="HELICASE_CTER"/>
    <property type="match status" value="1"/>
</dbReference>
<name>A0A438KP00_VITVI</name>
<keyword evidence="3" id="KW-0378">Hydrolase</keyword>
<dbReference type="AlphaFoldDB" id="A0A438KP00"/>
<dbReference type="SMART" id="SM00490">
    <property type="entry name" value="HELICc"/>
    <property type="match status" value="1"/>
</dbReference>
<gene>
    <name evidence="3" type="primary">Os06g0602400</name>
    <name evidence="3" type="ORF">CK203_008401</name>
</gene>
<dbReference type="SUPFAM" id="SSF52540">
    <property type="entry name" value="P-loop containing nucleoside triphosphate hydrolases"/>
    <property type="match status" value="1"/>
</dbReference>
<dbReference type="CDD" id="cd18787">
    <property type="entry name" value="SF2_C_DEAD"/>
    <property type="match status" value="1"/>
</dbReference>
<dbReference type="GO" id="GO:0003723">
    <property type="term" value="F:RNA binding"/>
    <property type="evidence" value="ECO:0007669"/>
    <property type="project" value="UniProtKB-KW"/>
</dbReference>
<sequence length="325" mass="35787">MSGVPFLLAASYYGLNQIDGLLALLVEEASQAERCGRPFPLTIVFVERKTRCDEVTEALVAQGLRAVALHGGRSQAEREAALRDFRNGATNILVATDVASRGLDVTGVAHVINLDLPKYLWLQVKVFAYRVHLKPTNKSWMFLKDFGVLAVPCGSYKEAIADVGSGNTVAFATGKVARRKEREAAAAQKEARIALSNLSLMGPTSLNIEEKYRSPIWYFLLQKMANDPMSKVSKIARCCLGYKVMSMMMNFLTGYYYQHVSQIARKVMKKAYSDTRDAGVGGGEACWQCGEFIQISKLRRNIYKPWCSCGGLGLSLALVLIFSSG</sequence>